<dbReference type="GO" id="GO:0005814">
    <property type="term" value="C:centriole"/>
    <property type="evidence" value="ECO:0007669"/>
    <property type="project" value="UniProtKB-SubCell"/>
</dbReference>
<dbReference type="OMA" id="KFELMCK"/>
<evidence type="ECO:0000256" key="7">
    <source>
        <dbReference type="ARBA" id="ARBA00022741"/>
    </source>
</evidence>
<keyword evidence="7" id="KW-0547">Nucleotide-binding</keyword>
<dbReference type="PRINTS" id="PR01224">
    <property type="entry name" value="DELTATUBULIN"/>
</dbReference>
<keyword evidence="8" id="KW-0970">Cilium biogenesis/degradation</keyword>
<dbReference type="PANTHER" id="PTHR11588">
    <property type="entry name" value="TUBULIN"/>
    <property type="match status" value="1"/>
</dbReference>
<dbReference type="EMBL" id="FO082872">
    <property type="protein sequence ID" value="CCF73814.1"/>
    <property type="molecule type" value="Genomic_DNA"/>
</dbReference>
<dbReference type="InterPro" id="IPR003008">
    <property type="entry name" value="Tubulin_FtsZ_GTPase"/>
</dbReference>
<dbReference type="KEGG" id="bmic:BMR1_02g03305"/>
<comment type="subcellular location">
    <subcellularLocation>
        <location evidence="3">Cell projection</location>
        <location evidence="3">Cilium</location>
    </subcellularLocation>
    <subcellularLocation>
        <location evidence="1">Cytoplasm</location>
        <location evidence="1">Cytoskeleton</location>
        <location evidence="1">Microtubule organizing center</location>
        <location evidence="1">Centrosome</location>
        <location evidence="1">Centriole</location>
    </subcellularLocation>
    <subcellularLocation>
        <location evidence="2">Nucleus</location>
    </subcellularLocation>
</comment>
<dbReference type="GeneID" id="24424444"/>
<reference evidence="15 16" key="2">
    <citation type="journal article" date="2013" name="PLoS ONE">
        <title>Whole genome mapping and re-organization of the nuclear and mitochondrial genomes of Babesia microti isolates.</title>
        <authorList>
            <person name="Cornillot E."/>
            <person name="Dassouli A."/>
            <person name="Garg A."/>
            <person name="Pachikara N."/>
            <person name="Randazzo S."/>
            <person name="Depoix D."/>
            <person name="Carcy B."/>
            <person name="Delbecq S."/>
            <person name="Frutos R."/>
            <person name="Silva J.C."/>
            <person name="Sutton R."/>
            <person name="Krause P.J."/>
            <person name="Mamoun C.B."/>
        </authorList>
    </citation>
    <scope>NUCLEOTIDE SEQUENCE [LARGE SCALE GENOMIC DNA]</scope>
    <source>
        <strain evidence="15 16">RI</strain>
    </source>
</reference>
<dbReference type="RefSeq" id="XP_012648423.1">
    <property type="nucleotide sequence ID" value="XM_012792969.1"/>
</dbReference>
<evidence type="ECO:0000256" key="1">
    <source>
        <dbReference type="ARBA" id="ARBA00004114"/>
    </source>
</evidence>
<evidence type="ECO:0000313" key="16">
    <source>
        <dbReference type="Proteomes" id="UP000002899"/>
    </source>
</evidence>
<evidence type="ECO:0000256" key="12">
    <source>
        <dbReference type="ARBA" id="ARBA00030594"/>
    </source>
</evidence>
<sequence length="559" mass="61885">MSVISISCGNCGVAVSSAVFECINQSINNITSCNDGNNRDYANSMREIYFKTDKKENYVSRSILVGSDTSNFDEYKQTQRLFKSQGTTQSTQSNDKNIKSGQCDWEQNSSLIAEFQESSNNCWAKGYYQSQQQEEVIRDYLSNEVESADTLDSFFIYSGLAGGTGSGGCSLVSQILADDYSSTCQTCIAVLPFSTGENAMQSINTMLALTTAYEMSNGIILFENDRYDSICKNVFKDRSFCAINNCIANSLFSNIQPIAETCSISRKTLYRNNVEKMMRELCPYPKHKILTSRALPIGSRKNLSYENPTHGKLLSQIVESINESLLPFETPETNDVDVDVHYSTFTPTSVQQGNISKLKSVTDDKKSKVYSEEEEKYLYKNVRDIPIVAPSYFSVKNGVLINKKKSTLDLSRSADVSSVSGGVKKSVKGNVKLINTGGMRKKPIKKNIVTSMNINIGGVLDDEGIDLNQHLSQVLFWGHSLSPANACYSPWDGGVGGKSCGILSNCQTPLKAITRSNDSTKMTFISNAYLGKYQSFGMENDEFIEAIIRGEQIINNYDI</sequence>
<dbReference type="OrthoDB" id="10250004at2759"/>
<dbReference type="Pfam" id="PF00091">
    <property type="entry name" value="Tubulin"/>
    <property type="match status" value="1"/>
</dbReference>
<dbReference type="InterPro" id="IPR036525">
    <property type="entry name" value="Tubulin/FtsZ_GTPase_sf"/>
</dbReference>
<dbReference type="GO" id="GO:0007017">
    <property type="term" value="P:microtubule-based process"/>
    <property type="evidence" value="ECO:0007669"/>
    <property type="project" value="InterPro"/>
</dbReference>
<dbReference type="InterPro" id="IPR000217">
    <property type="entry name" value="Tubulin"/>
</dbReference>
<gene>
    <name evidence="15" type="ORF">BMR1_02g03305</name>
</gene>
<proteinExistence type="inferred from homology"/>
<keyword evidence="6" id="KW-0493">Microtubule</keyword>
<evidence type="ECO:0000256" key="10">
    <source>
        <dbReference type="ARBA" id="ARBA00023242"/>
    </source>
</evidence>
<evidence type="ECO:0000256" key="3">
    <source>
        <dbReference type="ARBA" id="ARBA00004138"/>
    </source>
</evidence>
<keyword evidence="9" id="KW-0342">GTP-binding</keyword>
<organism evidence="15 16">
    <name type="scientific">Babesia microti (strain RI)</name>
    <dbReference type="NCBI Taxonomy" id="1133968"/>
    <lineage>
        <taxon>Eukaryota</taxon>
        <taxon>Sar</taxon>
        <taxon>Alveolata</taxon>
        <taxon>Apicomplexa</taxon>
        <taxon>Aconoidasida</taxon>
        <taxon>Piroplasmida</taxon>
        <taxon>Babesiidae</taxon>
        <taxon>Babesia</taxon>
    </lineage>
</organism>
<dbReference type="GO" id="GO:0005200">
    <property type="term" value="F:structural constituent of cytoskeleton"/>
    <property type="evidence" value="ECO:0007669"/>
    <property type="project" value="InterPro"/>
</dbReference>
<dbReference type="Gene3D" id="3.40.50.1440">
    <property type="entry name" value="Tubulin/FtsZ, GTPase domain"/>
    <property type="match status" value="1"/>
</dbReference>
<dbReference type="GO" id="GO:0005929">
    <property type="term" value="C:cilium"/>
    <property type="evidence" value="ECO:0007669"/>
    <property type="project" value="UniProtKB-SubCell"/>
</dbReference>
<evidence type="ECO:0000256" key="11">
    <source>
        <dbReference type="ARBA" id="ARBA00023273"/>
    </source>
</evidence>
<evidence type="ECO:0000256" key="8">
    <source>
        <dbReference type="ARBA" id="ARBA00022794"/>
    </source>
</evidence>
<dbReference type="GO" id="GO:0030030">
    <property type="term" value="P:cell projection organization"/>
    <property type="evidence" value="ECO:0007669"/>
    <property type="project" value="UniProtKB-KW"/>
</dbReference>
<keyword evidence="16" id="KW-1185">Reference proteome</keyword>
<evidence type="ECO:0000256" key="5">
    <source>
        <dbReference type="ARBA" id="ARBA00014184"/>
    </source>
</evidence>
<keyword evidence="11" id="KW-0966">Cell projection</keyword>
<dbReference type="Proteomes" id="UP000002899">
    <property type="component" value="Chromosome II"/>
</dbReference>
<dbReference type="SUPFAM" id="SSF52490">
    <property type="entry name" value="Tubulin nucleotide-binding domain-like"/>
    <property type="match status" value="1"/>
</dbReference>
<dbReference type="GO" id="GO:0005525">
    <property type="term" value="F:GTP binding"/>
    <property type="evidence" value="ECO:0007669"/>
    <property type="project" value="UniProtKB-KW"/>
</dbReference>
<dbReference type="VEuPathDB" id="PiroplasmaDB:BMR1_02g03305"/>
<evidence type="ECO:0000313" key="15">
    <source>
        <dbReference type="EMBL" id="CCF73814.1"/>
    </source>
</evidence>
<dbReference type="AlphaFoldDB" id="I7JAJ7"/>
<evidence type="ECO:0000256" key="13">
    <source>
        <dbReference type="ARBA" id="ARBA00046149"/>
    </source>
</evidence>
<comment type="function">
    <text evidence="13">Acts as a positive regulator of hedgehog signaling and regulates ciliary function.</text>
</comment>
<evidence type="ECO:0000259" key="14">
    <source>
        <dbReference type="SMART" id="SM00864"/>
    </source>
</evidence>
<protein>
    <recommendedName>
        <fullName evidence="5">Tubulin delta chain</fullName>
    </recommendedName>
    <alternativeName>
        <fullName evidence="12">Delta-tubulin</fullName>
    </alternativeName>
</protein>
<comment type="similarity">
    <text evidence="4">Belongs to the tubulin family.</text>
</comment>
<dbReference type="InterPro" id="IPR017975">
    <property type="entry name" value="Tubulin_CS"/>
</dbReference>
<evidence type="ECO:0000256" key="9">
    <source>
        <dbReference type="ARBA" id="ARBA00023134"/>
    </source>
</evidence>
<reference evidence="15 16" key="3">
    <citation type="journal article" date="2016" name="Sci. Rep.">
        <title>Genome-wide diversity and gene expression profiling of Babesia microti isolates identify polymorphic genes that mediate host-pathogen interactions.</title>
        <authorList>
            <person name="Silva J.C."/>
            <person name="Cornillot E."/>
            <person name="McCracken C."/>
            <person name="Usmani-Brown S."/>
            <person name="Dwivedi A."/>
            <person name="Ifeonu O.O."/>
            <person name="Crabtree J."/>
            <person name="Gotia H.T."/>
            <person name="Virji A.Z."/>
            <person name="Reynes C."/>
            <person name="Colinge J."/>
            <person name="Kumar V."/>
            <person name="Lawres L."/>
            <person name="Pazzi J.E."/>
            <person name="Pablo J.V."/>
            <person name="Hung C."/>
            <person name="Brancato J."/>
            <person name="Kumari P."/>
            <person name="Orvis J."/>
            <person name="Tretina K."/>
            <person name="Chibucos M."/>
            <person name="Ott S."/>
            <person name="Sadzewicz L."/>
            <person name="Sengamalay N."/>
            <person name="Shetty A.C."/>
            <person name="Su Q."/>
            <person name="Tallon L."/>
            <person name="Fraser C.M."/>
            <person name="Frutos R."/>
            <person name="Molina D.M."/>
            <person name="Krause P.J."/>
            <person name="Ben Mamoun C."/>
        </authorList>
    </citation>
    <scope>NUCLEOTIDE SEQUENCE [LARGE SCALE GENOMIC DNA]</scope>
    <source>
        <strain evidence="15 16">RI</strain>
    </source>
</reference>
<reference evidence="15 16" key="1">
    <citation type="journal article" date="2012" name="Nucleic Acids Res.">
        <title>Sequencing of the smallest Apicomplexan genome from the human pathogen Babesia microti.</title>
        <authorList>
            <person name="Cornillot E."/>
            <person name="Hadj-Kaddour K."/>
            <person name="Dassouli A."/>
            <person name="Noel B."/>
            <person name="Ranwez V."/>
            <person name="Vacherie B."/>
            <person name="Augagneur Y."/>
            <person name="Bres V."/>
            <person name="Duclos A."/>
            <person name="Randazzo S."/>
            <person name="Carcy B."/>
            <person name="Debierre-Grockiego F."/>
            <person name="Delbecq S."/>
            <person name="Moubri-Menage K."/>
            <person name="Shams-Eldin H."/>
            <person name="Usmani-Brown S."/>
            <person name="Bringaud F."/>
            <person name="Wincker P."/>
            <person name="Vivares C.P."/>
            <person name="Schwarz R.T."/>
            <person name="Schetters T.P."/>
            <person name="Krause P.J."/>
            <person name="Gorenflot A."/>
            <person name="Berry V."/>
            <person name="Barbe V."/>
            <person name="Ben Mamoun C."/>
        </authorList>
    </citation>
    <scope>NUCLEOTIDE SEQUENCE [LARGE SCALE GENOMIC DNA]</scope>
    <source>
        <strain evidence="15 16">RI</strain>
    </source>
</reference>
<evidence type="ECO:0000256" key="2">
    <source>
        <dbReference type="ARBA" id="ARBA00004123"/>
    </source>
</evidence>
<name>I7JAJ7_BABMR</name>
<dbReference type="InterPro" id="IPR008280">
    <property type="entry name" value="Tub_FtsZ_C"/>
</dbReference>
<evidence type="ECO:0000256" key="4">
    <source>
        <dbReference type="ARBA" id="ARBA00009636"/>
    </source>
</evidence>
<dbReference type="GO" id="GO:0005874">
    <property type="term" value="C:microtubule"/>
    <property type="evidence" value="ECO:0007669"/>
    <property type="project" value="UniProtKB-KW"/>
</dbReference>
<dbReference type="InterPro" id="IPR002967">
    <property type="entry name" value="Delta_tubulin"/>
</dbReference>
<dbReference type="SUPFAM" id="SSF55307">
    <property type="entry name" value="Tubulin C-terminal domain-like"/>
    <property type="match status" value="1"/>
</dbReference>
<keyword evidence="10" id="KW-0539">Nucleus</keyword>
<feature type="domain" description="Tubulin/FtsZ GTPase" evidence="14">
    <location>
        <begin position="46"/>
        <end position="262"/>
    </location>
</feature>
<dbReference type="PROSITE" id="PS00227">
    <property type="entry name" value="TUBULIN"/>
    <property type="match status" value="1"/>
</dbReference>
<evidence type="ECO:0000256" key="6">
    <source>
        <dbReference type="ARBA" id="ARBA00022701"/>
    </source>
</evidence>
<accession>I7JAJ7</accession>
<dbReference type="GO" id="GO:0005634">
    <property type="term" value="C:nucleus"/>
    <property type="evidence" value="ECO:0007669"/>
    <property type="project" value="UniProtKB-SubCell"/>
</dbReference>
<dbReference type="SMART" id="SM00864">
    <property type="entry name" value="Tubulin"/>
    <property type="match status" value="1"/>
</dbReference>